<dbReference type="GO" id="GO:0016301">
    <property type="term" value="F:kinase activity"/>
    <property type="evidence" value="ECO:0007669"/>
    <property type="project" value="UniProtKB-KW"/>
</dbReference>
<keyword evidence="8" id="KW-0238">DNA-binding</keyword>
<organism evidence="11 12">
    <name type="scientific">Isobaculum melis</name>
    <dbReference type="NCBI Taxonomy" id="142588"/>
    <lineage>
        <taxon>Bacteria</taxon>
        <taxon>Bacillati</taxon>
        <taxon>Bacillota</taxon>
        <taxon>Bacilli</taxon>
        <taxon>Lactobacillales</taxon>
        <taxon>Carnobacteriaceae</taxon>
        <taxon>Isobaculum</taxon>
    </lineage>
</organism>
<dbReference type="EC" id="5.6.2.2" evidence="4"/>
<evidence type="ECO:0000256" key="2">
    <source>
        <dbReference type="ARBA" id="ARBA00001946"/>
    </source>
</evidence>
<protein>
    <recommendedName>
        <fullName evidence="4">DNA topoisomerase (ATP-hydrolyzing)</fullName>
        <ecNumber evidence="4">5.6.2.2</ecNumber>
    </recommendedName>
</protein>
<dbReference type="Pfam" id="PF00204">
    <property type="entry name" value="DNA_gyraseB"/>
    <property type="match status" value="1"/>
</dbReference>
<dbReference type="InterPro" id="IPR036890">
    <property type="entry name" value="HATPase_C_sf"/>
</dbReference>
<evidence type="ECO:0000313" key="12">
    <source>
        <dbReference type="Proteomes" id="UP000198948"/>
    </source>
</evidence>
<name>A0A1H9UJJ9_9LACT</name>
<dbReference type="GO" id="GO:0003677">
    <property type="term" value="F:DNA binding"/>
    <property type="evidence" value="ECO:0007669"/>
    <property type="project" value="UniProtKB-KW"/>
</dbReference>
<evidence type="ECO:0000256" key="5">
    <source>
        <dbReference type="ARBA" id="ARBA00022741"/>
    </source>
</evidence>
<dbReference type="Gene3D" id="3.30.565.10">
    <property type="entry name" value="Histidine kinase-like ATPase, C-terminal domain"/>
    <property type="match status" value="1"/>
</dbReference>
<dbReference type="SUPFAM" id="SSF55874">
    <property type="entry name" value="ATPase domain of HSP90 chaperone/DNA topoisomerase II/histidine kinase"/>
    <property type="match status" value="1"/>
</dbReference>
<dbReference type="GO" id="GO:0006265">
    <property type="term" value="P:DNA topological change"/>
    <property type="evidence" value="ECO:0007669"/>
    <property type="project" value="InterPro"/>
</dbReference>
<evidence type="ECO:0000256" key="7">
    <source>
        <dbReference type="ARBA" id="ARBA00023029"/>
    </source>
</evidence>
<dbReference type="AlphaFoldDB" id="A0A1H9UJJ9"/>
<comment type="cofactor">
    <cofactor evidence="2">
        <name>Mg(2+)</name>
        <dbReference type="ChEBI" id="CHEBI:18420"/>
    </cofactor>
</comment>
<dbReference type="PRINTS" id="PR00418">
    <property type="entry name" value="TPI2FAMILY"/>
</dbReference>
<dbReference type="InterPro" id="IPR020568">
    <property type="entry name" value="Ribosomal_Su5_D2-typ_SF"/>
</dbReference>
<dbReference type="InterPro" id="IPR013506">
    <property type="entry name" value="Topo_IIA_bsu_dom2"/>
</dbReference>
<gene>
    <name evidence="11" type="ORF">SAMN04488559_1344</name>
</gene>
<dbReference type="InterPro" id="IPR014721">
    <property type="entry name" value="Ribsml_uS5_D2-typ_fold_subgr"/>
</dbReference>
<proteinExistence type="inferred from homology"/>
<keyword evidence="11" id="KW-0808">Transferase</keyword>
<accession>A0A1H9UJJ9</accession>
<comment type="catalytic activity">
    <reaction evidence="1">
        <text>ATP-dependent breakage, passage and rejoining of double-stranded DNA.</text>
        <dbReference type="EC" id="5.6.2.2"/>
    </reaction>
</comment>
<feature type="domain" description="Histidine kinase/HSP90-like ATPase" evidence="10">
    <location>
        <begin position="40"/>
        <end position="168"/>
    </location>
</feature>
<dbReference type="EMBL" id="FOHA01000034">
    <property type="protein sequence ID" value="SES09625.1"/>
    <property type="molecule type" value="Genomic_DNA"/>
</dbReference>
<dbReference type="InterPro" id="IPR001241">
    <property type="entry name" value="Topo_IIA"/>
</dbReference>
<dbReference type="Gene3D" id="3.30.230.10">
    <property type="match status" value="1"/>
</dbReference>
<dbReference type="CDD" id="cd16928">
    <property type="entry name" value="HATPase_GyrB-like"/>
    <property type="match status" value="1"/>
</dbReference>
<evidence type="ECO:0000259" key="10">
    <source>
        <dbReference type="SMART" id="SM00387"/>
    </source>
</evidence>
<dbReference type="InterPro" id="IPR000565">
    <property type="entry name" value="Topo_IIA_B"/>
</dbReference>
<dbReference type="CDD" id="cd00329">
    <property type="entry name" value="TopoII_MutL_Trans"/>
    <property type="match status" value="1"/>
</dbReference>
<dbReference type="SUPFAM" id="SSF54211">
    <property type="entry name" value="Ribosomal protein S5 domain 2-like"/>
    <property type="match status" value="1"/>
</dbReference>
<keyword evidence="7" id="KW-0799">Topoisomerase</keyword>
<evidence type="ECO:0000256" key="4">
    <source>
        <dbReference type="ARBA" id="ARBA00012895"/>
    </source>
</evidence>
<evidence type="ECO:0000256" key="3">
    <source>
        <dbReference type="ARBA" id="ARBA00010708"/>
    </source>
</evidence>
<reference evidence="11 12" key="1">
    <citation type="submission" date="2016-10" db="EMBL/GenBank/DDBJ databases">
        <authorList>
            <person name="de Groot N.N."/>
        </authorList>
    </citation>
    <scope>NUCLEOTIDE SEQUENCE [LARGE SCALE GENOMIC DNA]</scope>
    <source>
        <strain evidence="11 12">DSM 13760</strain>
    </source>
</reference>
<keyword evidence="6" id="KW-0067">ATP-binding</keyword>
<keyword evidence="5" id="KW-0547">Nucleotide-binding</keyword>
<dbReference type="InterPro" id="IPR003594">
    <property type="entry name" value="HATPase_dom"/>
</dbReference>
<keyword evidence="11" id="KW-0418">Kinase</keyword>
<evidence type="ECO:0000256" key="9">
    <source>
        <dbReference type="ARBA" id="ARBA00023235"/>
    </source>
</evidence>
<dbReference type="GO" id="GO:0005524">
    <property type="term" value="F:ATP binding"/>
    <property type="evidence" value="ECO:0007669"/>
    <property type="project" value="UniProtKB-KW"/>
</dbReference>
<dbReference type="Proteomes" id="UP000198948">
    <property type="component" value="Unassembled WGS sequence"/>
</dbReference>
<dbReference type="PANTHER" id="PTHR45866">
    <property type="entry name" value="DNA GYRASE/TOPOISOMERASE SUBUNIT B"/>
    <property type="match status" value="1"/>
</dbReference>
<comment type="similarity">
    <text evidence="3">Belongs to the type II topoisomerase GyrB family.</text>
</comment>
<sequence>MSEGIKDTSKLTNEFDISQIQVLEGAEAVRKRPGMYIGDTSAQGLHHLVWNIIDNSIDEALAGFADEINVIVEADNSITVIDNGRGIPVGIQEKTGRPAVETVFTSFCFGDSVVVVNALSTKLDVTIYKEGKIHYQEFTRGKVMTELIMMGDTERHGTKVHFVPDPEIFKETVIFDFEKLKNCVNKLAFLNRDLKLSIKDKRGKAHKLREYHYEDGIKSYVECLNLNKTVLFDELIFIEGKQQKVMIEVVMQYLTGNHSNLMSFVNNVYTDEEGLHEFGFKTAFARAINDYAKQNKLLKENEKQLTIEKIFEGLTAVISIKYPKYVGEYRIKHSIDVSTITNCLFYNLFDKFLMENPQVAKRILEKSHFSL</sequence>
<evidence type="ECO:0000256" key="1">
    <source>
        <dbReference type="ARBA" id="ARBA00000185"/>
    </source>
</evidence>
<keyword evidence="9" id="KW-0413">Isomerase</keyword>
<evidence type="ECO:0000313" key="11">
    <source>
        <dbReference type="EMBL" id="SES09625.1"/>
    </source>
</evidence>
<dbReference type="SMART" id="SM00433">
    <property type="entry name" value="TOP2c"/>
    <property type="match status" value="1"/>
</dbReference>
<dbReference type="Pfam" id="PF02518">
    <property type="entry name" value="HATPase_c"/>
    <property type="match status" value="1"/>
</dbReference>
<dbReference type="GO" id="GO:0003918">
    <property type="term" value="F:DNA topoisomerase type II (double strand cut, ATP-hydrolyzing) activity"/>
    <property type="evidence" value="ECO:0007669"/>
    <property type="project" value="UniProtKB-EC"/>
</dbReference>
<dbReference type="PANTHER" id="PTHR45866:SF1">
    <property type="entry name" value="DNA GYRASE SUBUNIT B, MITOCHONDRIAL"/>
    <property type="match status" value="1"/>
</dbReference>
<dbReference type="PRINTS" id="PR01159">
    <property type="entry name" value="DNAGYRASEB"/>
</dbReference>
<evidence type="ECO:0000256" key="6">
    <source>
        <dbReference type="ARBA" id="ARBA00022840"/>
    </source>
</evidence>
<keyword evidence="12" id="KW-1185">Reference proteome</keyword>
<evidence type="ECO:0000256" key="8">
    <source>
        <dbReference type="ARBA" id="ARBA00023125"/>
    </source>
</evidence>
<dbReference type="SMART" id="SM00387">
    <property type="entry name" value="HATPase_c"/>
    <property type="match status" value="1"/>
</dbReference>
<dbReference type="STRING" id="142588.SAMN04488559_1344"/>